<evidence type="ECO:0000313" key="2">
    <source>
        <dbReference type="EMBL" id="JAE33023.1"/>
    </source>
</evidence>
<reference evidence="2" key="2">
    <citation type="journal article" date="2015" name="Data Brief">
        <title>Shoot transcriptome of the giant reed, Arundo donax.</title>
        <authorList>
            <person name="Barrero R.A."/>
            <person name="Guerrero F.D."/>
            <person name="Moolhuijzen P."/>
            <person name="Goolsby J.A."/>
            <person name="Tidwell J."/>
            <person name="Bellgard S.E."/>
            <person name="Bellgard M.I."/>
        </authorList>
    </citation>
    <scope>NUCLEOTIDE SEQUENCE</scope>
    <source>
        <tissue evidence="2">Shoot tissue taken approximately 20 cm above the soil surface</tissue>
    </source>
</reference>
<sequence>MAATAAGRTAQRSKGAPAGMSCGGAAGRAGVEHGEPVWSGEGIR</sequence>
<reference evidence="2" key="1">
    <citation type="submission" date="2014-09" db="EMBL/GenBank/DDBJ databases">
        <authorList>
            <person name="Magalhaes I.L.F."/>
            <person name="Oliveira U."/>
            <person name="Santos F.R."/>
            <person name="Vidigal T.H.D.A."/>
            <person name="Brescovit A.D."/>
            <person name="Santos A.J."/>
        </authorList>
    </citation>
    <scope>NUCLEOTIDE SEQUENCE</scope>
    <source>
        <tissue evidence="2">Shoot tissue taken approximately 20 cm above the soil surface</tissue>
    </source>
</reference>
<evidence type="ECO:0000256" key="1">
    <source>
        <dbReference type="SAM" id="MobiDB-lite"/>
    </source>
</evidence>
<protein>
    <submittedName>
        <fullName evidence="2">Uncharacterized protein</fullName>
    </submittedName>
</protein>
<proteinExistence type="predicted"/>
<name>A0A0A9HJG7_ARUDO</name>
<accession>A0A0A9HJG7</accession>
<dbReference type="AlphaFoldDB" id="A0A0A9HJG7"/>
<dbReference type="EMBL" id="GBRH01164873">
    <property type="protein sequence ID" value="JAE33023.1"/>
    <property type="molecule type" value="Transcribed_RNA"/>
</dbReference>
<feature type="region of interest" description="Disordered" evidence="1">
    <location>
        <begin position="1"/>
        <end position="44"/>
    </location>
</feature>
<organism evidence="2">
    <name type="scientific">Arundo donax</name>
    <name type="common">Giant reed</name>
    <name type="synonym">Donax arundinaceus</name>
    <dbReference type="NCBI Taxonomy" id="35708"/>
    <lineage>
        <taxon>Eukaryota</taxon>
        <taxon>Viridiplantae</taxon>
        <taxon>Streptophyta</taxon>
        <taxon>Embryophyta</taxon>
        <taxon>Tracheophyta</taxon>
        <taxon>Spermatophyta</taxon>
        <taxon>Magnoliopsida</taxon>
        <taxon>Liliopsida</taxon>
        <taxon>Poales</taxon>
        <taxon>Poaceae</taxon>
        <taxon>PACMAD clade</taxon>
        <taxon>Arundinoideae</taxon>
        <taxon>Arundineae</taxon>
        <taxon>Arundo</taxon>
    </lineage>
</organism>